<keyword evidence="2" id="KW-1133">Transmembrane helix</keyword>
<sequence>MPSKKRPPPSRSPSPTRRPPPPSPSRPPASRDATLSPPPRSTADPSDKASETAKDNPQEEGEVSPGPASGQGYTLEDMTYPPFDVLLHPIGARTETVNLIFRRVTPFFRWEDAVPDLLACIQEQRELRPHAAPFGGSIYCQGLIRYFLEVLPPVPGTESPYLMQFHHWGHTVFDTESTDATVAWMSTIPLNPSFEEEWALEILAFLLACALITVRRGWVRDYRERKMK</sequence>
<dbReference type="AlphaFoldDB" id="A0A2V5I4K0"/>
<name>A0A2V5I4K0_ASPV1</name>
<evidence type="ECO:0000313" key="4">
    <source>
        <dbReference type="Proteomes" id="UP000249829"/>
    </source>
</evidence>
<dbReference type="EMBL" id="KZ825105">
    <property type="protein sequence ID" value="PYI23440.1"/>
    <property type="molecule type" value="Genomic_DNA"/>
</dbReference>
<feature type="compositionally biased region" description="Pro residues" evidence="1">
    <location>
        <begin position="9"/>
        <end position="27"/>
    </location>
</feature>
<feature type="compositionally biased region" description="Basic and acidic residues" evidence="1">
    <location>
        <begin position="45"/>
        <end position="57"/>
    </location>
</feature>
<gene>
    <name evidence="3" type="ORF">BO99DRAFT_409045</name>
</gene>
<keyword evidence="2" id="KW-0812">Transmembrane</keyword>
<evidence type="ECO:0000313" key="3">
    <source>
        <dbReference type="EMBL" id="PYI23440.1"/>
    </source>
</evidence>
<feature type="transmembrane region" description="Helical" evidence="2">
    <location>
        <begin position="198"/>
        <end position="218"/>
    </location>
</feature>
<evidence type="ECO:0000256" key="2">
    <source>
        <dbReference type="SAM" id="Phobius"/>
    </source>
</evidence>
<organism evidence="3 4">
    <name type="scientific">Aspergillus violaceofuscus (strain CBS 115571)</name>
    <dbReference type="NCBI Taxonomy" id="1450538"/>
    <lineage>
        <taxon>Eukaryota</taxon>
        <taxon>Fungi</taxon>
        <taxon>Dikarya</taxon>
        <taxon>Ascomycota</taxon>
        <taxon>Pezizomycotina</taxon>
        <taxon>Eurotiomycetes</taxon>
        <taxon>Eurotiomycetidae</taxon>
        <taxon>Eurotiales</taxon>
        <taxon>Aspergillaceae</taxon>
        <taxon>Aspergillus</taxon>
    </lineage>
</organism>
<accession>A0A2V5I4K0</accession>
<keyword evidence="4" id="KW-1185">Reference proteome</keyword>
<proteinExistence type="predicted"/>
<reference evidence="3 4" key="1">
    <citation type="submission" date="2018-02" db="EMBL/GenBank/DDBJ databases">
        <title>The genomes of Aspergillus section Nigri reveals drivers in fungal speciation.</title>
        <authorList>
            <consortium name="DOE Joint Genome Institute"/>
            <person name="Vesth T.C."/>
            <person name="Nybo J."/>
            <person name="Theobald S."/>
            <person name="Brandl J."/>
            <person name="Frisvad J.C."/>
            <person name="Nielsen K.F."/>
            <person name="Lyhne E.K."/>
            <person name="Kogle M.E."/>
            <person name="Kuo A."/>
            <person name="Riley R."/>
            <person name="Clum A."/>
            <person name="Nolan M."/>
            <person name="Lipzen A."/>
            <person name="Salamov A."/>
            <person name="Henrissat B."/>
            <person name="Wiebenga A."/>
            <person name="De vries R.P."/>
            <person name="Grigoriev I.V."/>
            <person name="Mortensen U.H."/>
            <person name="Andersen M.R."/>
            <person name="Baker S.E."/>
        </authorList>
    </citation>
    <scope>NUCLEOTIDE SEQUENCE [LARGE SCALE GENOMIC DNA]</scope>
    <source>
        <strain evidence="3 4">CBS 115571</strain>
    </source>
</reference>
<evidence type="ECO:0000256" key="1">
    <source>
        <dbReference type="SAM" id="MobiDB-lite"/>
    </source>
</evidence>
<keyword evidence="2" id="KW-0472">Membrane</keyword>
<protein>
    <submittedName>
        <fullName evidence="3">Uncharacterized protein</fullName>
    </submittedName>
</protein>
<feature type="region of interest" description="Disordered" evidence="1">
    <location>
        <begin position="1"/>
        <end position="76"/>
    </location>
</feature>
<dbReference type="Proteomes" id="UP000249829">
    <property type="component" value="Unassembled WGS sequence"/>
</dbReference>
<dbReference type="OMA" id="HPIGART"/>